<dbReference type="Gene3D" id="3.30.70.330">
    <property type="match status" value="2"/>
</dbReference>
<dbReference type="PANTHER" id="PTHR23236:SF25">
    <property type="entry name" value="RNA-BINDING PROTEIN 34"/>
    <property type="match status" value="1"/>
</dbReference>
<feature type="compositionally biased region" description="Basic and acidic residues" evidence="6">
    <location>
        <begin position="127"/>
        <end position="139"/>
    </location>
</feature>
<dbReference type="Proteomes" id="UP001154282">
    <property type="component" value="Unassembled WGS sequence"/>
</dbReference>
<proteinExistence type="inferred from homology"/>
<dbReference type="PROSITE" id="PS50102">
    <property type="entry name" value="RRM"/>
    <property type="match status" value="2"/>
</dbReference>
<keyword evidence="9" id="KW-1185">Reference proteome</keyword>
<feature type="compositionally biased region" description="Basic and acidic residues" evidence="6">
    <location>
        <begin position="159"/>
        <end position="169"/>
    </location>
</feature>
<evidence type="ECO:0000256" key="1">
    <source>
        <dbReference type="ARBA" id="ARBA00004604"/>
    </source>
</evidence>
<dbReference type="GO" id="GO:0005730">
    <property type="term" value="C:nucleolus"/>
    <property type="evidence" value="ECO:0007669"/>
    <property type="project" value="UniProtKB-SubCell"/>
</dbReference>
<comment type="caution">
    <text evidence="8">The sequence shown here is derived from an EMBL/GenBank/DDBJ whole genome shotgun (WGS) entry which is preliminary data.</text>
</comment>
<evidence type="ECO:0000259" key="7">
    <source>
        <dbReference type="PROSITE" id="PS50102"/>
    </source>
</evidence>
<dbReference type="InterPro" id="IPR000504">
    <property type="entry name" value="RRM_dom"/>
</dbReference>
<evidence type="ECO:0000256" key="4">
    <source>
        <dbReference type="ARBA" id="ARBA00023242"/>
    </source>
</evidence>
<feature type="compositionally biased region" description="Basic and acidic residues" evidence="6">
    <location>
        <begin position="42"/>
        <end position="56"/>
    </location>
</feature>
<evidence type="ECO:0000256" key="2">
    <source>
        <dbReference type="ARBA" id="ARBA00007077"/>
    </source>
</evidence>
<feature type="compositionally biased region" description="Polar residues" evidence="6">
    <location>
        <begin position="430"/>
        <end position="441"/>
    </location>
</feature>
<protein>
    <recommendedName>
        <fullName evidence="7">RRM domain-containing protein</fullName>
    </recommendedName>
</protein>
<keyword evidence="3 5" id="KW-0694">RNA-binding</keyword>
<dbReference type="Pfam" id="PF00076">
    <property type="entry name" value="RRM_1"/>
    <property type="match status" value="2"/>
</dbReference>
<dbReference type="InterPro" id="IPR034221">
    <property type="entry name" value="RBM34_RRM2"/>
</dbReference>
<feature type="compositionally biased region" description="Gly residues" evidence="6">
    <location>
        <begin position="466"/>
        <end position="476"/>
    </location>
</feature>
<feature type="domain" description="RRM" evidence="7">
    <location>
        <begin position="292"/>
        <end position="373"/>
    </location>
</feature>
<feature type="region of interest" description="Disordered" evidence="6">
    <location>
        <begin position="34"/>
        <end position="169"/>
    </location>
</feature>
<organism evidence="8 9">
    <name type="scientific">Linum tenue</name>
    <dbReference type="NCBI Taxonomy" id="586396"/>
    <lineage>
        <taxon>Eukaryota</taxon>
        <taxon>Viridiplantae</taxon>
        <taxon>Streptophyta</taxon>
        <taxon>Embryophyta</taxon>
        <taxon>Tracheophyta</taxon>
        <taxon>Spermatophyta</taxon>
        <taxon>Magnoliopsida</taxon>
        <taxon>eudicotyledons</taxon>
        <taxon>Gunneridae</taxon>
        <taxon>Pentapetalae</taxon>
        <taxon>rosids</taxon>
        <taxon>fabids</taxon>
        <taxon>Malpighiales</taxon>
        <taxon>Linaceae</taxon>
        <taxon>Linum</taxon>
    </lineage>
</organism>
<dbReference type="AlphaFoldDB" id="A0AAV0KCR9"/>
<evidence type="ECO:0000256" key="6">
    <source>
        <dbReference type="SAM" id="MobiDB-lite"/>
    </source>
</evidence>
<gene>
    <name evidence="8" type="ORF">LITE_LOCUS17699</name>
</gene>
<evidence type="ECO:0000313" key="9">
    <source>
        <dbReference type="Proteomes" id="UP001154282"/>
    </source>
</evidence>
<name>A0AAV0KCR9_9ROSI</name>
<dbReference type="SMART" id="SM00360">
    <property type="entry name" value="RRM"/>
    <property type="match status" value="2"/>
</dbReference>
<evidence type="ECO:0000256" key="5">
    <source>
        <dbReference type="PROSITE-ProRule" id="PRU00176"/>
    </source>
</evidence>
<feature type="region of interest" description="Disordered" evidence="6">
    <location>
        <begin position="364"/>
        <end position="501"/>
    </location>
</feature>
<dbReference type="InterPro" id="IPR012677">
    <property type="entry name" value="Nucleotide-bd_a/b_plait_sf"/>
</dbReference>
<keyword evidence="4" id="KW-0539">Nucleus</keyword>
<feature type="domain" description="RRM" evidence="7">
    <location>
        <begin position="181"/>
        <end position="275"/>
    </location>
</feature>
<comment type="subcellular location">
    <subcellularLocation>
        <location evidence="1">Nucleus</location>
        <location evidence="1">Nucleolus</location>
    </subcellularLocation>
</comment>
<dbReference type="CDD" id="cd12395">
    <property type="entry name" value="RRM2_RBM34"/>
    <property type="match status" value="1"/>
</dbReference>
<comment type="similarity">
    <text evidence="2">Belongs to the RRM RBM34 family.</text>
</comment>
<dbReference type="SUPFAM" id="SSF54928">
    <property type="entry name" value="RNA-binding domain, RBD"/>
    <property type="match status" value="2"/>
</dbReference>
<dbReference type="CDD" id="cd12394">
    <property type="entry name" value="RRM1_RBM34"/>
    <property type="match status" value="1"/>
</dbReference>
<accession>A0AAV0KCR9</accession>
<evidence type="ECO:0000313" key="8">
    <source>
        <dbReference type="EMBL" id="CAI0418589.1"/>
    </source>
</evidence>
<sequence length="501" mass="55681">MGKKKGEVMVEDTAPASNIFRTLFSAAEEGTAAIPSIFSDENPFKRKPEEHPKVSEAEGPEIDAEPKKKKRDKVEDSSFDSGEETEMKRKKKKKKEVKLESAVLAAAEGGENDLGGNKKAEKKKRKREEVEREYEEKRYGPGVESPEPEVRVGGKRKKPDADAGETLKKEEGFDDEEKLLRTVFVGNLPLKVKKKALLKEFSQFGEVESVRIRSVPVMDTKIPRKGAIMQNKINDAAGSVHAYIVYKTMESAEASLSHNMAVVAGNHIRVDRACPPRKKLKGEEAPLYDNKRTIFLGNLPFDVKDEEIYQLFTGIKGLSSGIEGVRVVRDPNNGLGKGIAYLLLKDKESVNLVMQKRSLKLRDREIRLSRARQQDSTTPTKRANPFSGDRSQSPSNKKFVRGNKPTGGFGQANTTAYEGWRAKKSGVQKKPTSQLQTSSRTMFKKRREQTRDGKRPSVAARKAKALGGGNDGGGSGRKATGKKRKLETPNSSNWKKAKKPR</sequence>
<dbReference type="InterPro" id="IPR035979">
    <property type="entry name" value="RBD_domain_sf"/>
</dbReference>
<dbReference type="GO" id="GO:0003723">
    <property type="term" value="F:RNA binding"/>
    <property type="evidence" value="ECO:0007669"/>
    <property type="project" value="UniProtKB-UniRule"/>
</dbReference>
<dbReference type="EMBL" id="CAMGYJ010000005">
    <property type="protein sequence ID" value="CAI0418589.1"/>
    <property type="molecule type" value="Genomic_DNA"/>
</dbReference>
<reference evidence="8" key="1">
    <citation type="submission" date="2022-08" db="EMBL/GenBank/DDBJ databases">
        <authorList>
            <person name="Gutierrez-Valencia J."/>
        </authorList>
    </citation>
    <scope>NUCLEOTIDE SEQUENCE</scope>
</reference>
<dbReference type="PANTHER" id="PTHR23236">
    <property type="entry name" value="EUKARYOTIC TRANSLATION INITIATION FACTOR 4B/4H"/>
    <property type="match status" value="1"/>
</dbReference>
<evidence type="ECO:0000256" key="3">
    <source>
        <dbReference type="ARBA" id="ARBA00022884"/>
    </source>
</evidence>